<keyword evidence="8" id="KW-0119">Carbohydrate metabolism</keyword>
<evidence type="ECO:0000256" key="4">
    <source>
        <dbReference type="ARBA" id="ARBA00023239"/>
    </source>
</evidence>
<dbReference type="Pfam" id="PF00544">
    <property type="entry name" value="Pectate_lyase_4"/>
    <property type="match status" value="1"/>
</dbReference>
<evidence type="ECO:0000256" key="2">
    <source>
        <dbReference type="ARBA" id="ARBA00023157"/>
    </source>
</evidence>
<dbReference type="SUPFAM" id="SSF51126">
    <property type="entry name" value="Pectin lyase-like"/>
    <property type="match status" value="1"/>
</dbReference>
<dbReference type="EC" id="4.2.2.10" evidence="7"/>
<keyword evidence="12" id="KW-1185">Reference proteome</keyword>
<dbReference type="GO" id="GO:0030570">
    <property type="term" value="F:pectate lyase activity"/>
    <property type="evidence" value="ECO:0007669"/>
    <property type="project" value="InterPro"/>
</dbReference>
<evidence type="ECO:0000256" key="6">
    <source>
        <dbReference type="ARBA" id="ARBA00037631"/>
    </source>
</evidence>
<evidence type="ECO:0000313" key="12">
    <source>
        <dbReference type="Proteomes" id="UP000886653"/>
    </source>
</evidence>
<dbReference type="EMBL" id="MU167217">
    <property type="protein sequence ID" value="KAG0150777.1"/>
    <property type="molecule type" value="Genomic_DNA"/>
</dbReference>
<comment type="caution">
    <text evidence="11">The sequence shown here is derived from an EMBL/GenBank/DDBJ whole genome shotgun (WGS) entry which is preliminary data.</text>
</comment>
<dbReference type="PANTHER" id="PTHR31683">
    <property type="entry name" value="PECTATE LYASE 18-RELATED"/>
    <property type="match status" value="1"/>
</dbReference>
<keyword evidence="3" id="KW-0325">Glycoprotein</keyword>
<keyword evidence="9" id="KW-0732">Signal</keyword>
<dbReference type="InterPro" id="IPR011050">
    <property type="entry name" value="Pectin_lyase_fold/virulence"/>
</dbReference>
<evidence type="ECO:0000256" key="9">
    <source>
        <dbReference type="SAM" id="SignalP"/>
    </source>
</evidence>
<dbReference type="PANTHER" id="PTHR31683:SF67">
    <property type="entry name" value="PECTIN LYASE F-RELATED"/>
    <property type="match status" value="1"/>
</dbReference>
<organism evidence="11 12">
    <name type="scientific">Cronartium quercuum f. sp. fusiforme G11</name>
    <dbReference type="NCBI Taxonomy" id="708437"/>
    <lineage>
        <taxon>Eukaryota</taxon>
        <taxon>Fungi</taxon>
        <taxon>Dikarya</taxon>
        <taxon>Basidiomycota</taxon>
        <taxon>Pucciniomycotina</taxon>
        <taxon>Pucciniomycetes</taxon>
        <taxon>Pucciniales</taxon>
        <taxon>Coleosporiaceae</taxon>
        <taxon>Cronartium</taxon>
    </lineage>
</organism>
<protein>
    <recommendedName>
        <fullName evidence="7">pectin lyase</fullName>
        <ecNumber evidence="7">4.2.2.10</ecNumber>
    </recommendedName>
</protein>
<proteinExistence type="inferred from homology"/>
<name>A0A9P6NSF3_9BASI</name>
<feature type="chain" id="PRO_5040426018" description="pectin lyase" evidence="9">
    <location>
        <begin position="21"/>
        <end position="400"/>
    </location>
</feature>
<dbReference type="InterPro" id="IPR002022">
    <property type="entry name" value="Pec_lyase"/>
</dbReference>
<evidence type="ECO:0000256" key="5">
    <source>
        <dbReference type="ARBA" id="ARBA00036818"/>
    </source>
</evidence>
<dbReference type="PROSITE" id="PS51257">
    <property type="entry name" value="PROKAR_LIPOPROTEIN"/>
    <property type="match status" value="1"/>
</dbReference>
<keyword evidence="4 8" id="KW-0456">Lyase</keyword>
<dbReference type="Proteomes" id="UP000886653">
    <property type="component" value="Unassembled WGS sequence"/>
</dbReference>
<dbReference type="AlphaFoldDB" id="A0A9P6NSF3"/>
<reference evidence="11" key="1">
    <citation type="submission" date="2013-11" db="EMBL/GenBank/DDBJ databases">
        <title>Genome sequence of the fusiform rust pathogen reveals effectors for host alternation and coevolution with pine.</title>
        <authorList>
            <consortium name="DOE Joint Genome Institute"/>
            <person name="Smith K."/>
            <person name="Pendleton A."/>
            <person name="Kubisiak T."/>
            <person name="Anderson C."/>
            <person name="Salamov A."/>
            <person name="Aerts A."/>
            <person name="Riley R."/>
            <person name="Clum A."/>
            <person name="Lindquist E."/>
            <person name="Ence D."/>
            <person name="Campbell M."/>
            <person name="Kronenberg Z."/>
            <person name="Feau N."/>
            <person name="Dhillon B."/>
            <person name="Hamelin R."/>
            <person name="Burleigh J."/>
            <person name="Smith J."/>
            <person name="Yandell M."/>
            <person name="Nelson C."/>
            <person name="Grigoriev I."/>
            <person name="Davis J."/>
        </authorList>
    </citation>
    <scope>NUCLEOTIDE SEQUENCE</scope>
    <source>
        <strain evidence="11">G11</strain>
    </source>
</reference>
<evidence type="ECO:0000313" key="11">
    <source>
        <dbReference type="EMBL" id="KAG0150777.1"/>
    </source>
</evidence>
<dbReference type="GO" id="GO:0005576">
    <property type="term" value="C:extracellular region"/>
    <property type="evidence" value="ECO:0007669"/>
    <property type="project" value="UniProtKB-SubCell"/>
</dbReference>
<feature type="signal peptide" evidence="9">
    <location>
        <begin position="1"/>
        <end position="20"/>
    </location>
</feature>
<evidence type="ECO:0000256" key="3">
    <source>
        <dbReference type="ARBA" id="ARBA00023180"/>
    </source>
</evidence>
<evidence type="ECO:0000256" key="8">
    <source>
        <dbReference type="RuleBase" id="RU361173"/>
    </source>
</evidence>
<comment type="similarity">
    <text evidence="1 8">Belongs to the polysaccharide lyase 1 family.</text>
</comment>
<dbReference type="OrthoDB" id="1637350at2759"/>
<dbReference type="InterPro" id="IPR012334">
    <property type="entry name" value="Pectin_lyas_fold"/>
</dbReference>
<dbReference type="GO" id="GO:0047490">
    <property type="term" value="F:pectin lyase activity"/>
    <property type="evidence" value="ECO:0007669"/>
    <property type="project" value="UniProtKB-EC"/>
</dbReference>
<keyword evidence="8" id="KW-0964">Secreted</keyword>
<evidence type="ECO:0000256" key="7">
    <source>
        <dbReference type="ARBA" id="ARBA00039082"/>
    </source>
</evidence>
<gene>
    <name evidence="11" type="ORF">CROQUDRAFT_652023</name>
</gene>
<keyword evidence="8" id="KW-0624">Polysaccharide degradation</keyword>
<accession>A0A9P6NSF3</accession>
<sequence length="400" mass="42554">MRTGGSLLSTFLLGCGLVAAGQQPTPFGFGAQATGGGSATPQTPKDLKELTSLLGDSVPRVILIDKVFDFTDSENNATGPGCAPWPPCTSSSLQVQHALNHLGWCSQHAKPNEFITVNYRKAALDPLMIGHNKTIRGVGDAGVIRGKGLLVFRTKNIIIQNLHITWLNPELVWGGDALMINGGQDIWVDHCTFSSIGRQMIVLDIGKNTGITISNNKFDGVTEWSSTCLGKHYWTALLTGSGDQITMANNCFQDTSGRTPKLGGSGDPNVIVHYYNNLHTQTTGQSIEIGGGGKFLAEGNLFKEVYTIYPEQAVTEVGGEAYIPMTPAETDACKSYLGRPCVANKEENTKPPGSGGPIKYGKTKDALTAFENVDYLKTVNIQPASSLETGTPGGCGFGLL</sequence>
<dbReference type="GO" id="GO:0000272">
    <property type="term" value="P:polysaccharide catabolic process"/>
    <property type="evidence" value="ECO:0007669"/>
    <property type="project" value="UniProtKB-KW"/>
</dbReference>
<dbReference type="Gene3D" id="2.160.20.10">
    <property type="entry name" value="Single-stranded right-handed beta-helix, Pectin lyase-like"/>
    <property type="match status" value="1"/>
</dbReference>
<comment type="subcellular location">
    <subcellularLocation>
        <location evidence="8">Secreted</location>
    </subcellularLocation>
</comment>
<evidence type="ECO:0000259" key="10">
    <source>
        <dbReference type="SMART" id="SM00656"/>
    </source>
</evidence>
<dbReference type="SMART" id="SM00656">
    <property type="entry name" value="Amb_all"/>
    <property type="match status" value="1"/>
</dbReference>
<feature type="domain" description="Pectate lyase" evidence="10">
    <location>
        <begin position="98"/>
        <end position="308"/>
    </location>
</feature>
<evidence type="ECO:0000256" key="1">
    <source>
        <dbReference type="ARBA" id="ARBA00010980"/>
    </source>
</evidence>
<comment type="function">
    <text evidence="6">Pectinolytic enzymes consist of four classes of enzymes: pectin lyase, polygalacturonase, pectin methylesterase and rhamnogalacturonase. Among pectinolytic enzymes, pectin lyase is the most important in depolymerization of pectin, since it cleaves internal glycosidic bonds of highly methylated pectins.</text>
</comment>
<comment type="catalytic activity">
    <reaction evidence="5">
        <text>Eliminative cleavage of (1-&gt;4)-alpha-D-galacturonan methyl ester to give oligosaccharides with 4-deoxy-6-O-methyl-alpha-D-galact-4-enuronosyl groups at their non-reducing ends.</text>
        <dbReference type="EC" id="4.2.2.10"/>
    </reaction>
</comment>
<keyword evidence="2" id="KW-1015">Disulfide bond</keyword>
<dbReference type="InterPro" id="IPR045032">
    <property type="entry name" value="PEL"/>
</dbReference>